<name>A0ABW7FZR6_9BURK</name>
<feature type="region of interest" description="Disordered" evidence="1">
    <location>
        <begin position="1"/>
        <end position="20"/>
    </location>
</feature>
<dbReference type="EMBL" id="JBIGHZ010000006">
    <property type="protein sequence ID" value="MFG6449798.1"/>
    <property type="molecule type" value="Genomic_DNA"/>
</dbReference>
<protein>
    <submittedName>
        <fullName evidence="2">Uncharacterized protein</fullName>
    </submittedName>
</protein>
<gene>
    <name evidence="2" type="ORF">ACG0Z6_16350</name>
</gene>
<keyword evidence="3" id="KW-1185">Reference proteome</keyword>
<organism evidence="2 3">
    <name type="scientific">Roseateles rivi</name>
    <dbReference type="NCBI Taxonomy" id="3299028"/>
    <lineage>
        <taxon>Bacteria</taxon>
        <taxon>Pseudomonadati</taxon>
        <taxon>Pseudomonadota</taxon>
        <taxon>Betaproteobacteria</taxon>
        <taxon>Burkholderiales</taxon>
        <taxon>Sphaerotilaceae</taxon>
        <taxon>Roseateles</taxon>
    </lineage>
</organism>
<feature type="compositionally biased region" description="Polar residues" evidence="1">
    <location>
        <begin position="1"/>
        <end position="13"/>
    </location>
</feature>
<reference evidence="2 3" key="1">
    <citation type="submission" date="2024-08" db="EMBL/GenBank/DDBJ databases">
        <authorList>
            <person name="Lu H."/>
        </authorList>
    </citation>
    <scope>NUCLEOTIDE SEQUENCE [LARGE SCALE GENOMIC DNA]</scope>
    <source>
        <strain evidence="2 3">BYS180W</strain>
    </source>
</reference>
<dbReference type="Proteomes" id="UP001606099">
    <property type="component" value="Unassembled WGS sequence"/>
</dbReference>
<comment type="caution">
    <text evidence="2">The sequence shown here is derived from an EMBL/GenBank/DDBJ whole genome shotgun (WGS) entry which is preliminary data.</text>
</comment>
<evidence type="ECO:0000256" key="1">
    <source>
        <dbReference type="SAM" id="MobiDB-lite"/>
    </source>
</evidence>
<evidence type="ECO:0000313" key="2">
    <source>
        <dbReference type="EMBL" id="MFG6449798.1"/>
    </source>
</evidence>
<accession>A0ABW7FZR6</accession>
<proteinExistence type="predicted"/>
<evidence type="ECO:0000313" key="3">
    <source>
        <dbReference type="Proteomes" id="UP001606099"/>
    </source>
</evidence>
<sequence length="66" mass="7320">MASVLRASQSIFRRSSGKPTAVEVGRSLAEFYGRQAPWEEVRPFIECLFRLSPDATRASPGDFSAE</sequence>
<dbReference type="RefSeq" id="WP_394463363.1">
    <property type="nucleotide sequence ID" value="NZ_JBIGHZ010000006.1"/>
</dbReference>